<evidence type="ECO:0000256" key="1">
    <source>
        <dbReference type="ARBA" id="ARBA00005854"/>
    </source>
</evidence>
<feature type="domain" description="D-isomer specific 2-hydroxyacid dehydrogenase NAD-binding" evidence="6">
    <location>
        <begin position="110"/>
        <end position="295"/>
    </location>
</feature>
<dbReference type="Pfam" id="PF02826">
    <property type="entry name" value="2-Hacid_dh_C"/>
    <property type="match status" value="1"/>
</dbReference>
<keyword evidence="2 4" id="KW-0560">Oxidoreductase</keyword>
<dbReference type="SUPFAM" id="SSF51735">
    <property type="entry name" value="NAD(P)-binding Rossmann-fold domains"/>
    <property type="match status" value="1"/>
</dbReference>
<dbReference type="EMBL" id="JAUHTQ010000013">
    <property type="protein sequence ID" value="MDN4494828.1"/>
    <property type="molecule type" value="Genomic_DNA"/>
</dbReference>
<feature type="domain" description="D-isomer specific 2-hydroxyacid dehydrogenase catalytic" evidence="5">
    <location>
        <begin position="20"/>
        <end position="327"/>
    </location>
</feature>
<proteinExistence type="inferred from homology"/>
<dbReference type="PANTHER" id="PTHR43761:SF1">
    <property type="entry name" value="D-ISOMER SPECIFIC 2-HYDROXYACID DEHYDROGENASE CATALYTIC DOMAIN-CONTAINING PROTEIN-RELATED"/>
    <property type="match status" value="1"/>
</dbReference>
<evidence type="ECO:0000259" key="6">
    <source>
        <dbReference type="Pfam" id="PF02826"/>
    </source>
</evidence>
<evidence type="ECO:0000256" key="3">
    <source>
        <dbReference type="ARBA" id="ARBA00023027"/>
    </source>
</evidence>
<dbReference type="InterPro" id="IPR050418">
    <property type="entry name" value="D-iso_2-hydroxyacid_DH_PdxB"/>
</dbReference>
<gene>
    <name evidence="7" type="ORF">QYB95_14835</name>
</gene>
<dbReference type="Proteomes" id="UP001172743">
    <property type="component" value="Unassembled WGS sequence"/>
</dbReference>
<dbReference type="InterPro" id="IPR006140">
    <property type="entry name" value="D-isomer_DH_NAD-bd"/>
</dbReference>
<dbReference type="Gene3D" id="3.40.50.720">
    <property type="entry name" value="NAD(P)-binding Rossmann-like Domain"/>
    <property type="match status" value="2"/>
</dbReference>
<dbReference type="Pfam" id="PF00389">
    <property type="entry name" value="2-Hacid_dh"/>
    <property type="match status" value="1"/>
</dbReference>
<reference evidence="7" key="1">
    <citation type="submission" date="2023-07" db="EMBL/GenBank/DDBJ databases">
        <title>Ureibacillus sp. isolated from freshwater well.</title>
        <authorList>
            <person name="Kirdat K."/>
            <person name="Bhatt A."/>
            <person name="Teware R."/>
            <person name="Bhavsar Y."/>
            <person name="Yadav A."/>
        </authorList>
    </citation>
    <scope>NUCLEOTIDE SEQUENCE</scope>
    <source>
        <strain evidence="7">BA0131</strain>
    </source>
</reference>
<evidence type="ECO:0000313" key="8">
    <source>
        <dbReference type="Proteomes" id="UP001172743"/>
    </source>
</evidence>
<accession>A0ABT8GTU7</accession>
<name>A0ABT8GTU7_9BACL</name>
<evidence type="ECO:0000256" key="4">
    <source>
        <dbReference type="RuleBase" id="RU003719"/>
    </source>
</evidence>
<evidence type="ECO:0000313" key="7">
    <source>
        <dbReference type="EMBL" id="MDN4494828.1"/>
    </source>
</evidence>
<comment type="similarity">
    <text evidence="1 4">Belongs to the D-isomer specific 2-hydroxyacid dehydrogenase family.</text>
</comment>
<comment type="caution">
    <text evidence="7">The sequence shown here is derived from an EMBL/GenBank/DDBJ whole genome shotgun (WGS) entry which is preliminary data.</text>
</comment>
<sequence length="335" mass="37399">MKVLVIGNEERYKKYIPNKDILEEAEIVYFPIGTNDEEIIDMGHDAEILLVDAIAPVSQNLIKSLPNLRLIHSEGVGYNAIDIQTAKELGIYVCNNKGVNAGAVAEQTILLMLGLLRKVVPGDRNVREGNQIQTKEKAMIEGITELADCKVGLIGFGDIAKATATRLHPFECTLYYYSRTRLTKEVEDQYHITYLELEELAQTCDIISIHVPVTDETTEMINSNFLKKMKKTAFLVNTARGEIVDNIALREAIIDGEIYGAGFDTVYPEPTTRDNPIVDLPLEVADKVIFSPHIGGITSSTFYRAHSNIWSNVEAVMNDQRPNYVVNGVLKIKKN</sequence>
<keyword evidence="3" id="KW-0520">NAD</keyword>
<protein>
    <submittedName>
        <fullName evidence="7">NAD(P)-dependent oxidoreductase</fullName>
    </submittedName>
</protein>
<dbReference type="PANTHER" id="PTHR43761">
    <property type="entry name" value="D-ISOMER SPECIFIC 2-HYDROXYACID DEHYDROGENASE FAMILY PROTEIN (AFU_ORTHOLOGUE AFUA_1G13630)"/>
    <property type="match status" value="1"/>
</dbReference>
<dbReference type="PROSITE" id="PS00671">
    <property type="entry name" value="D_2_HYDROXYACID_DH_3"/>
    <property type="match status" value="1"/>
</dbReference>
<dbReference type="InterPro" id="IPR036291">
    <property type="entry name" value="NAD(P)-bd_dom_sf"/>
</dbReference>
<dbReference type="InterPro" id="IPR029753">
    <property type="entry name" value="D-isomer_DH_CS"/>
</dbReference>
<evidence type="ECO:0000259" key="5">
    <source>
        <dbReference type="Pfam" id="PF00389"/>
    </source>
</evidence>
<dbReference type="InterPro" id="IPR006139">
    <property type="entry name" value="D-isomer_2_OHA_DH_cat_dom"/>
</dbReference>
<keyword evidence="8" id="KW-1185">Reference proteome</keyword>
<organism evidence="7 8">
    <name type="scientific">Ureibacillus aquaedulcis</name>
    <dbReference type="NCBI Taxonomy" id="3058421"/>
    <lineage>
        <taxon>Bacteria</taxon>
        <taxon>Bacillati</taxon>
        <taxon>Bacillota</taxon>
        <taxon>Bacilli</taxon>
        <taxon>Bacillales</taxon>
        <taxon>Caryophanaceae</taxon>
        <taxon>Ureibacillus</taxon>
    </lineage>
</organism>
<dbReference type="SUPFAM" id="SSF52283">
    <property type="entry name" value="Formate/glycerate dehydrogenase catalytic domain-like"/>
    <property type="match status" value="1"/>
</dbReference>
<evidence type="ECO:0000256" key="2">
    <source>
        <dbReference type="ARBA" id="ARBA00023002"/>
    </source>
</evidence>
<dbReference type="RefSeq" id="WP_301139139.1">
    <property type="nucleotide sequence ID" value="NZ_JAUHTQ010000013.1"/>
</dbReference>